<keyword evidence="5" id="KW-1185">Reference proteome</keyword>
<keyword evidence="2" id="KW-0597">Phosphoprotein</keyword>
<gene>
    <name evidence="4" type="ORF">H4W81_004636</name>
</gene>
<dbReference type="PROSITE" id="PS50075">
    <property type="entry name" value="CARRIER"/>
    <property type="match status" value="1"/>
</dbReference>
<evidence type="ECO:0000259" key="3">
    <source>
        <dbReference type="PROSITE" id="PS50075"/>
    </source>
</evidence>
<dbReference type="SMART" id="SM00823">
    <property type="entry name" value="PKS_PP"/>
    <property type="match status" value="1"/>
</dbReference>
<comment type="caution">
    <text evidence="4">The sequence shown here is derived from an EMBL/GenBank/DDBJ whole genome shotgun (WGS) entry which is preliminary data.</text>
</comment>
<dbReference type="InterPro" id="IPR036736">
    <property type="entry name" value="ACP-like_sf"/>
</dbReference>
<dbReference type="PROSITE" id="PS00012">
    <property type="entry name" value="PHOSPHOPANTETHEINE"/>
    <property type="match status" value="1"/>
</dbReference>
<keyword evidence="1" id="KW-0596">Phosphopantetheine</keyword>
<feature type="domain" description="Carrier" evidence="3">
    <location>
        <begin position="3"/>
        <end position="81"/>
    </location>
</feature>
<protein>
    <submittedName>
        <fullName evidence="4">Acyl carrier protein</fullName>
    </submittedName>
</protein>
<organism evidence="4 5">
    <name type="scientific">Nonomuraea africana</name>
    <dbReference type="NCBI Taxonomy" id="46171"/>
    <lineage>
        <taxon>Bacteria</taxon>
        <taxon>Bacillati</taxon>
        <taxon>Actinomycetota</taxon>
        <taxon>Actinomycetes</taxon>
        <taxon>Streptosporangiales</taxon>
        <taxon>Streptosporangiaceae</taxon>
        <taxon>Nonomuraea</taxon>
    </lineage>
</organism>
<dbReference type="InterPro" id="IPR020806">
    <property type="entry name" value="PKS_PP-bd"/>
</dbReference>
<evidence type="ECO:0000313" key="5">
    <source>
        <dbReference type="Proteomes" id="UP000661607"/>
    </source>
</evidence>
<dbReference type="InterPro" id="IPR006162">
    <property type="entry name" value="Ppantetheine_attach_site"/>
</dbReference>
<dbReference type="EMBL" id="JADBEF010000001">
    <property type="protein sequence ID" value="MBE1561857.1"/>
    <property type="molecule type" value="Genomic_DNA"/>
</dbReference>
<dbReference type="Gene3D" id="1.10.1200.10">
    <property type="entry name" value="ACP-like"/>
    <property type="match status" value="1"/>
</dbReference>
<dbReference type="Pfam" id="PF00550">
    <property type="entry name" value="PP-binding"/>
    <property type="match status" value="1"/>
</dbReference>
<dbReference type="Proteomes" id="UP000661607">
    <property type="component" value="Unassembled WGS sequence"/>
</dbReference>
<dbReference type="SUPFAM" id="SSF47336">
    <property type="entry name" value="ACP-like"/>
    <property type="match status" value="1"/>
</dbReference>
<evidence type="ECO:0000256" key="1">
    <source>
        <dbReference type="ARBA" id="ARBA00022450"/>
    </source>
</evidence>
<reference evidence="4 5" key="1">
    <citation type="submission" date="2020-10" db="EMBL/GenBank/DDBJ databases">
        <title>Sequencing the genomes of 1000 actinobacteria strains.</title>
        <authorList>
            <person name="Klenk H.-P."/>
        </authorList>
    </citation>
    <scope>NUCLEOTIDE SEQUENCE [LARGE SCALE GENOMIC DNA]</scope>
    <source>
        <strain evidence="4 5">DSM 43748</strain>
    </source>
</reference>
<dbReference type="RefSeq" id="WP_192776709.1">
    <property type="nucleotide sequence ID" value="NZ_BAAASY010000011.1"/>
</dbReference>
<name>A0ABR9KIK9_9ACTN</name>
<evidence type="ECO:0000313" key="4">
    <source>
        <dbReference type="EMBL" id="MBE1561857.1"/>
    </source>
</evidence>
<dbReference type="InterPro" id="IPR009081">
    <property type="entry name" value="PP-bd_ACP"/>
</dbReference>
<evidence type="ECO:0000256" key="2">
    <source>
        <dbReference type="ARBA" id="ARBA00022553"/>
    </source>
</evidence>
<sequence length="84" mass="9245">MKDFDLDDLRKVMLISAGVDEGIDIEGDILDTSFTDMGFDSLAVLELVSRIERDWGVAVPDEVASDLKTPGEVLDYVNRRAGVN</sequence>
<accession>A0ABR9KIK9</accession>
<proteinExistence type="predicted"/>